<dbReference type="EMBL" id="JABFDB010000019">
    <property type="protein sequence ID" value="NYZ22454.1"/>
    <property type="molecule type" value="Genomic_DNA"/>
</dbReference>
<dbReference type="Gene3D" id="3.40.630.30">
    <property type="match status" value="1"/>
</dbReference>
<name>A0ABX2TDQ8_9PROT</name>
<dbReference type="SUPFAM" id="SSF55729">
    <property type="entry name" value="Acyl-CoA N-acyltransferases (Nat)"/>
    <property type="match status" value="1"/>
</dbReference>
<dbReference type="Proteomes" id="UP000584642">
    <property type="component" value="Unassembled WGS sequence"/>
</dbReference>
<dbReference type="Pfam" id="PF13302">
    <property type="entry name" value="Acetyltransf_3"/>
    <property type="match status" value="1"/>
</dbReference>
<dbReference type="CDD" id="cd04301">
    <property type="entry name" value="NAT_SF"/>
    <property type="match status" value="1"/>
</dbReference>
<reference evidence="2 3" key="1">
    <citation type="submission" date="2020-05" db="EMBL/GenBank/DDBJ databases">
        <title>Azospirillum oleiclasticum sp. nov, a nitrogen-fixing and heavy crude oil-emulsifying bacterium isolated from the crude oil of Yumen Oilfield.</title>
        <authorList>
            <person name="Wu D."/>
            <person name="Cai M."/>
            <person name="Zhang X."/>
        </authorList>
    </citation>
    <scope>NUCLEOTIDE SEQUENCE [LARGE SCALE GENOMIC DNA]</scope>
    <source>
        <strain evidence="2 3">ROY-1-1-2</strain>
    </source>
</reference>
<evidence type="ECO:0000313" key="2">
    <source>
        <dbReference type="EMBL" id="NYZ22454.1"/>
    </source>
</evidence>
<organism evidence="2 3">
    <name type="scientific">Azospirillum oleiclasticum</name>
    <dbReference type="NCBI Taxonomy" id="2735135"/>
    <lineage>
        <taxon>Bacteria</taxon>
        <taxon>Pseudomonadati</taxon>
        <taxon>Pseudomonadota</taxon>
        <taxon>Alphaproteobacteria</taxon>
        <taxon>Rhodospirillales</taxon>
        <taxon>Azospirillaceae</taxon>
        <taxon>Azospirillum</taxon>
    </lineage>
</organism>
<keyword evidence="3" id="KW-1185">Reference proteome</keyword>
<dbReference type="PANTHER" id="PTHR43415:SF3">
    <property type="entry name" value="GNAT-FAMILY ACETYLTRANSFERASE"/>
    <property type="match status" value="1"/>
</dbReference>
<evidence type="ECO:0000259" key="1">
    <source>
        <dbReference type="PROSITE" id="PS51186"/>
    </source>
</evidence>
<feature type="domain" description="N-acetyltransferase" evidence="1">
    <location>
        <begin position="3"/>
        <end position="165"/>
    </location>
</feature>
<dbReference type="PANTHER" id="PTHR43415">
    <property type="entry name" value="SPERMIDINE N(1)-ACETYLTRANSFERASE"/>
    <property type="match status" value="1"/>
</dbReference>
<gene>
    <name evidence="2" type="ORF">HND93_22325</name>
</gene>
<protein>
    <submittedName>
        <fullName evidence="2">GNAT family N-acetyltransferase</fullName>
    </submittedName>
</protein>
<dbReference type="RefSeq" id="WP_180284234.1">
    <property type="nucleotide sequence ID" value="NZ_JABFDB010000019.1"/>
</dbReference>
<dbReference type="PROSITE" id="PS51186">
    <property type="entry name" value="GNAT"/>
    <property type="match status" value="1"/>
</dbReference>
<dbReference type="InterPro" id="IPR016181">
    <property type="entry name" value="Acyl_CoA_acyltransferase"/>
</dbReference>
<proteinExistence type="predicted"/>
<sequence length="184" mass="22092">MLFRFRRPTVDDAAMLLEWRTDPVITRFMFTDLEHPDVERQRGWIAAMETREDFRHFVIEHEGRPVGYLSYSEIDRLHRRCSTGSYMVTERDRRMLAGYLHSFIMDYAFHTLGMNKVVNYFMEGNDQVIRIQSVLKCRFVGVLEQHVFKHGRFQDVHVFETLRRDYESHPHPFDRETTLAAFDP</sequence>
<comment type="caution">
    <text evidence="2">The sequence shown here is derived from an EMBL/GenBank/DDBJ whole genome shotgun (WGS) entry which is preliminary data.</text>
</comment>
<evidence type="ECO:0000313" key="3">
    <source>
        <dbReference type="Proteomes" id="UP000584642"/>
    </source>
</evidence>
<accession>A0ABX2TDQ8</accession>
<dbReference type="InterPro" id="IPR000182">
    <property type="entry name" value="GNAT_dom"/>
</dbReference>